<comment type="caution">
    <text evidence="3">The sequence shown here is derived from an EMBL/GenBank/DDBJ whole genome shotgun (WGS) entry which is preliminary data.</text>
</comment>
<dbReference type="Pfam" id="PF03446">
    <property type="entry name" value="NAD_binding_2"/>
    <property type="match status" value="1"/>
</dbReference>
<dbReference type="InterPro" id="IPR008927">
    <property type="entry name" value="6-PGluconate_DH-like_C_sf"/>
</dbReference>
<keyword evidence="4" id="KW-1185">Reference proteome</keyword>
<evidence type="ECO:0000259" key="2">
    <source>
        <dbReference type="Pfam" id="PF03446"/>
    </source>
</evidence>
<name>A0ABX9KER9_9FUSO</name>
<sequence length="372" mass="41696">MKKKLKFAVIGAGNGGQAIAGYLACKGYQVNLYNRTIKNIKRIKKRGYIDLEGCINGRGKLNLITDNMEQIIKNVDIIMVVLPATAHNFIANKISRFITQDQYIVLNPGRTGGALEFKNIMKKHDPFKNVCIVEAQTLLFACRAIEQGKIKIFSKKAEVKVAALPAIKTNKFIHLISQAFPEFTPAESVLETSFNNIGAVLHPIPTILNCGRIENTRGNFQYYIDGITPSVAKIIEEVDYERMLVAKALRIEVLSLKDWLEYTYNTHGDTLCQSLRNTNGYYGIMAPENLDTRYIFEDVPQSLVPIRDMAKYLGIQTPTIDSMIHLASTLHNTDYYLSGRTIIDMGLEGLSLEEIKEFVRTGHVSGTRGVEV</sequence>
<proteinExistence type="predicted"/>
<feature type="domain" description="6-phosphogluconate dehydrogenase NADP-binding" evidence="2">
    <location>
        <begin position="6"/>
        <end position="87"/>
    </location>
</feature>
<dbReference type="SUPFAM" id="SSF48179">
    <property type="entry name" value="6-phosphogluconate dehydrogenase C-terminal domain-like"/>
    <property type="match status" value="1"/>
</dbReference>
<dbReference type="Gene3D" id="1.10.1040.10">
    <property type="entry name" value="N-(1-d-carboxylethyl)-l-norvaline Dehydrogenase, domain 2"/>
    <property type="match status" value="1"/>
</dbReference>
<dbReference type="Proteomes" id="UP000263486">
    <property type="component" value="Unassembled WGS sequence"/>
</dbReference>
<dbReference type="Gene3D" id="3.40.50.720">
    <property type="entry name" value="NAD(P)-binding Rossmann-like Domain"/>
    <property type="match status" value="1"/>
</dbReference>
<dbReference type="InterPro" id="IPR006115">
    <property type="entry name" value="6PGDH_NADP-bd"/>
</dbReference>
<gene>
    <name evidence="3" type="ORF">DYH56_12955</name>
</gene>
<evidence type="ECO:0000259" key="1">
    <source>
        <dbReference type="Pfam" id="PF02317"/>
    </source>
</evidence>
<dbReference type="EMBL" id="QUAJ01000028">
    <property type="protein sequence ID" value="REI39920.1"/>
    <property type="molecule type" value="Genomic_DNA"/>
</dbReference>
<dbReference type="PANTHER" id="PTHR38015">
    <property type="entry name" value="BLR6086 PROTEIN"/>
    <property type="match status" value="1"/>
</dbReference>
<dbReference type="InterPro" id="IPR036291">
    <property type="entry name" value="NAD(P)-bd_dom_sf"/>
</dbReference>
<accession>A0ABX9KER9</accession>
<dbReference type="InterPro" id="IPR051729">
    <property type="entry name" value="Opine/Lysopine_DH"/>
</dbReference>
<evidence type="ECO:0000313" key="3">
    <source>
        <dbReference type="EMBL" id="REI39920.1"/>
    </source>
</evidence>
<reference evidence="3 4" key="1">
    <citation type="submission" date="2018-08" db="EMBL/GenBank/DDBJ databases">
        <title>Draft genome sequence of Psychrilyobacter sp. strain SD5 isolated from Black Sea water.</title>
        <authorList>
            <person name="Yadav S."/>
            <person name="Villanueva L."/>
            <person name="Damste J.S.S."/>
        </authorList>
    </citation>
    <scope>NUCLEOTIDE SEQUENCE [LARGE SCALE GENOMIC DNA]</scope>
    <source>
        <strain evidence="3 4">SD5</strain>
    </source>
</reference>
<feature type="domain" description="Opine dehydrogenase" evidence="1">
    <location>
        <begin position="186"/>
        <end position="330"/>
    </location>
</feature>
<dbReference type="InterPro" id="IPR003421">
    <property type="entry name" value="Opine_DH"/>
</dbReference>
<evidence type="ECO:0000313" key="4">
    <source>
        <dbReference type="Proteomes" id="UP000263486"/>
    </source>
</evidence>
<dbReference type="PANTHER" id="PTHR38015:SF1">
    <property type="entry name" value="OPINE DEHYDROGENASE DOMAIN-CONTAINING PROTEIN"/>
    <property type="match status" value="1"/>
</dbReference>
<organism evidence="3 4">
    <name type="scientific">Psychrilyobacter piezotolerans</name>
    <dbReference type="NCBI Taxonomy" id="2293438"/>
    <lineage>
        <taxon>Bacteria</taxon>
        <taxon>Fusobacteriati</taxon>
        <taxon>Fusobacteriota</taxon>
        <taxon>Fusobacteriia</taxon>
        <taxon>Fusobacteriales</taxon>
        <taxon>Fusobacteriaceae</taxon>
        <taxon>Psychrilyobacter</taxon>
    </lineage>
</organism>
<dbReference type="RefSeq" id="WP_114643300.1">
    <property type="nucleotide sequence ID" value="NZ_JAACIO010000027.1"/>
</dbReference>
<dbReference type="SUPFAM" id="SSF51735">
    <property type="entry name" value="NAD(P)-binding Rossmann-fold domains"/>
    <property type="match status" value="1"/>
</dbReference>
<dbReference type="InterPro" id="IPR013328">
    <property type="entry name" value="6PGD_dom2"/>
</dbReference>
<dbReference type="Pfam" id="PF02317">
    <property type="entry name" value="Octopine_DH"/>
    <property type="match status" value="1"/>
</dbReference>
<protein>
    <submittedName>
        <fullName evidence="3">NADP transhydrogenase subunit alpha</fullName>
    </submittedName>
</protein>